<evidence type="ECO:0000313" key="9">
    <source>
        <dbReference type="EMBL" id="MBP0495438.1"/>
    </source>
</evidence>
<accession>A0A940MWD3</accession>
<evidence type="ECO:0000256" key="3">
    <source>
        <dbReference type="ARBA" id="ARBA00022723"/>
    </source>
</evidence>
<evidence type="ECO:0000256" key="5">
    <source>
        <dbReference type="ARBA" id="ARBA00023004"/>
    </source>
</evidence>
<dbReference type="SUPFAM" id="SSF46626">
    <property type="entry name" value="Cytochrome c"/>
    <property type="match status" value="1"/>
</dbReference>
<protein>
    <submittedName>
        <fullName evidence="9">C-type cytochrome</fullName>
    </submittedName>
</protein>
<proteinExistence type="predicted"/>
<dbReference type="Pfam" id="PF00034">
    <property type="entry name" value="Cytochrom_C"/>
    <property type="match status" value="1"/>
</dbReference>
<dbReference type="PRINTS" id="PR00604">
    <property type="entry name" value="CYTCHRMECIAB"/>
</dbReference>
<dbReference type="GO" id="GO:0020037">
    <property type="term" value="F:heme binding"/>
    <property type="evidence" value="ECO:0007669"/>
    <property type="project" value="InterPro"/>
</dbReference>
<evidence type="ECO:0000256" key="7">
    <source>
        <dbReference type="SAM" id="SignalP"/>
    </source>
</evidence>
<name>A0A940MWD3_9PROT</name>
<evidence type="ECO:0000256" key="2">
    <source>
        <dbReference type="ARBA" id="ARBA00022617"/>
    </source>
</evidence>
<evidence type="ECO:0000256" key="4">
    <source>
        <dbReference type="ARBA" id="ARBA00022982"/>
    </source>
</evidence>
<dbReference type="RefSeq" id="WP_209376238.1">
    <property type="nucleotide sequence ID" value="NZ_JAGIZA010000017.1"/>
</dbReference>
<dbReference type="InterPro" id="IPR036909">
    <property type="entry name" value="Cyt_c-like_dom_sf"/>
</dbReference>
<dbReference type="PANTHER" id="PTHR11961">
    <property type="entry name" value="CYTOCHROME C"/>
    <property type="match status" value="1"/>
</dbReference>
<dbReference type="Gene3D" id="1.10.760.10">
    <property type="entry name" value="Cytochrome c-like domain"/>
    <property type="match status" value="1"/>
</dbReference>
<feature type="signal peptide" evidence="7">
    <location>
        <begin position="1"/>
        <end position="18"/>
    </location>
</feature>
<dbReference type="Proteomes" id="UP000677537">
    <property type="component" value="Unassembled WGS sequence"/>
</dbReference>
<keyword evidence="10" id="KW-1185">Reference proteome</keyword>
<sequence length="122" mass="12780">MRILLVAALAVAAMPAFAQDAPDPAKGRTLFQRQCSACHQVTAARNGGGPYLQGVVGRPAASAEGFNYSPALKASGITWSVEELNAFLADPQGKVRGTRQPIRVTNDSDRRDIVAYLAAPGG</sequence>
<keyword evidence="3 6" id="KW-0479">Metal-binding</keyword>
<keyword evidence="1" id="KW-0813">Transport</keyword>
<dbReference type="InterPro" id="IPR002327">
    <property type="entry name" value="Cyt_c_1A/1B"/>
</dbReference>
<dbReference type="PROSITE" id="PS51007">
    <property type="entry name" value="CYTC"/>
    <property type="match status" value="1"/>
</dbReference>
<keyword evidence="2 6" id="KW-0349">Heme</keyword>
<evidence type="ECO:0000256" key="6">
    <source>
        <dbReference type="PROSITE-ProRule" id="PRU00433"/>
    </source>
</evidence>
<organism evidence="9 10">
    <name type="scientific">Roseomonas indoligenes</name>
    <dbReference type="NCBI Taxonomy" id="2820811"/>
    <lineage>
        <taxon>Bacteria</taxon>
        <taxon>Pseudomonadati</taxon>
        <taxon>Pseudomonadota</taxon>
        <taxon>Alphaproteobacteria</taxon>
        <taxon>Acetobacterales</taxon>
        <taxon>Roseomonadaceae</taxon>
        <taxon>Roseomonas</taxon>
    </lineage>
</organism>
<dbReference type="GO" id="GO:0046872">
    <property type="term" value="F:metal ion binding"/>
    <property type="evidence" value="ECO:0007669"/>
    <property type="project" value="UniProtKB-KW"/>
</dbReference>
<evidence type="ECO:0000256" key="1">
    <source>
        <dbReference type="ARBA" id="ARBA00022448"/>
    </source>
</evidence>
<comment type="caution">
    <text evidence="9">The sequence shown here is derived from an EMBL/GenBank/DDBJ whole genome shotgun (WGS) entry which is preliminary data.</text>
</comment>
<dbReference type="EMBL" id="JAGIZA010000017">
    <property type="protein sequence ID" value="MBP0495438.1"/>
    <property type="molecule type" value="Genomic_DNA"/>
</dbReference>
<keyword evidence="5 6" id="KW-0408">Iron</keyword>
<evidence type="ECO:0000313" key="10">
    <source>
        <dbReference type="Proteomes" id="UP000677537"/>
    </source>
</evidence>
<dbReference type="GO" id="GO:0009055">
    <property type="term" value="F:electron transfer activity"/>
    <property type="evidence" value="ECO:0007669"/>
    <property type="project" value="InterPro"/>
</dbReference>
<feature type="chain" id="PRO_5037887801" evidence="7">
    <location>
        <begin position="19"/>
        <end position="122"/>
    </location>
</feature>
<gene>
    <name evidence="9" type="ORF">J5Y10_21820</name>
</gene>
<dbReference type="AlphaFoldDB" id="A0A940MWD3"/>
<keyword evidence="4" id="KW-0249">Electron transport</keyword>
<keyword evidence="7" id="KW-0732">Signal</keyword>
<dbReference type="InterPro" id="IPR009056">
    <property type="entry name" value="Cyt_c-like_dom"/>
</dbReference>
<feature type="domain" description="Cytochrome c" evidence="8">
    <location>
        <begin position="22"/>
        <end position="121"/>
    </location>
</feature>
<reference evidence="9" key="1">
    <citation type="submission" date="2021-03" db="EMBL/GenBank/DDBJ databases">
        <authorList>
            <person name="So Y."/>
        </authorList>
    </citation>
    <scope>NUCLEOTIDE SEQUENCE</scope>
    <source>
        <strain evidence="9">SG15</strain>
    </source>
</reference>
<evidence type="ECO:0000259" key="8">
    <source>
        <dbReference type="PROSITE" id="PS51007"/>
    </source>
</evidence>